<dbReference type="AlphaFoldDB" id="A0A067QPL6"/>
<accession>A0A067QPL6</accession>
<dbReference type="InParanoid" id="A0A067QPL6"/>
<reference evidence="2" key="1">
    <citation type="journal article" date="2014" name="Proc. Natl. Acad. Sci. U.S.A.">
        <title>Extensive sampling of basidiomycete genomes demonstrates inadequacy of the white-rot/brown-rot paradigm for wood decay fungi.</title>
        <authorList>
            <person name="Riley R."/>
            <person name="Salamov A.A."/>
            <person name="Brown D.W."/>
            <person name="Nagy L.G."/>
            <person name="Floudas D."/>
            <person name="Held B.W."/>
            <person name="Levasseur A."/>
            <person name="Lombard V."/>
            <person name="Morin E."/>
            <person name="Otillar R."/>
            <person name="Lindquist E.A."/>
            <person name="Sun H."/>
            <person name="LaButti K.M."/>
            <person name="Schmutz J."/>
            <person name="Jabbour D."/>
            <person name="Luo H."/>
            <person name="Baker S.E."/>
            <person name="Pisabarro A.G."/>
            <person name="Walton J.D."/>
            <person name="Blanchette R.A."/>
            <person name="Henrissat B."/>
            <person name="Martin F."/>
            <person name="Cullen D."/>
            <person name="Hibbett D.S."/>
            <person name="Grigoriev I.V."/>
        </authorList>
    </citation>
    <scope>NUCLEOTIDE SEQUENCE [LARGE SCALE GENOMIC DNA]</scope>
    <source>
        <strain evidence="2">MUCL 33604</strain>
    </source>
</reference>
<organism evidence="1 2">
    <name type="scientific">Jaapia argillacea MUCL 33604</name>
    <dbReference type="NCBI Taxonomy" id="933084"/>
    <lineage>
        <taxon>Eukaryota</taxon>
        <taxon>Fungi</taxon>
        <taxon>Dikarya</taxon>
        <taxon>Basidiomycota</taxon>
        <taxon>Agaricomycotina</taxon>
        <taxon>Agaricomycetes</taxon>
        <taxon>Agaricomycetidae</taxon>
        <taxon>Jaapiales</taxon>
        <taxon>Jaapiaceae</taxon>
        <taxon>Jaapia</taxon>
    </lineage>
</organism>
<name>A0A067QPL6_9AGAM</name>
<gene>
    <name evidence="1" type="ORF">JAAARDRAFT_28222</name>
</gene>
<dbReference type="EMBL" id="KL197709">
    <property type="protein sequence ID" value="KDQ64581.1"/>
    <property type="molecule type" value="Genomic_DNA"/>
</dbReference>
<keyword evidence="2" id="KW-1185">Reference proteome</keyword>
<protein>
    <submittedName>
        <fullName evidence="1">Uncharacterized protein</fullName>
    </submittedName>
</protein>
<evidence type="ECO:0000313" key="2">
    <source>
        <dbReference type="Proteomes" id="UP000027265"/>
    </source>
</evidence>
<sequence>MPNWVIRGKRLYRSTKHGSVISATRRDARQAWSPVSQQTLRYFAVPWMQHVDWILDCFFPVQVFRYRAAASQPTQSHCALDPSRPLAGRRSLYILSDNLIISTVPILDSRTQIVVLHHSVNSVPHALASAPEAARVVSRVLLASDNSDETCRRHVTPPSEQLDLIIQI</sequence>
<proteinExistence type="predicted"/>
<dbReference type="HOGENOM" id="CLU_1586714_0_0_1"/>
<evidence type="ECO:0000313" key="1">
    <source>
        <dbReference type="EMBL" id="KDQ64581.1"/>
    </source>
</evidence>
<dbReference type="Proteomes" id="UP000027265">
    <property type="component" value="Unassembled WGS sequence"/>
</dbReference>